<dbReference type="eggNOG" id="ENOG502TI65">
    <property type="taxonomic scope" value="Eukaryota"/>
</dbReference>
<organism evidence="2 3">
    <name type="scientific">Caenorhabditis tropicalis</name>
    <dbReference type="NCBI Taxonomy" id="1561998"/>
    <lineage>
        <taxon>Eukaryota</taxon>
        <taxon>Metazoa</taxon>
        <taxon>Ecdysozoa</taxon>
        <taxon>Nematoda</taxon>
        <taxon>Chromadorea</taxon>
        <taxon>Rhabditida</taxon>
        <taxon>Rhabditina</taxon>
        <taxon>Rhabditomorpha</taxon>
        <taxon>Rhabditoidea</taxon>
        <taxon>Rhabditidae</taxon>
        <taxon>Peloderinae</taxon>
        <taxon>Caenorhabditis</taxon>
    </lineage>
</organism>
<evidence type="ECO:0000313" key="2">
    <source>
        <dbReference type="Proteomes" id="UP000095282"/>
    </source>
</evidence>
<protein>
    <submittedName>
        <fullName evidence="3">Uncharacterized protein</fullName>
    </submittedName>
</protein>
<dbReference type="PANTHER" id="PTHR31430">
    <property type="entry name" value="PROTEIN CBG22332-RELATED"/>
    <property type="match status" value="1"/>
</dbReference>
<dbReference type="AlphaFoldDB" id="A0A1I7UCU6"/>
<sequence>MQLILPKCLEMIGNATKTAELRVFFDAPTNQTTYQYSIVWEDDNKDAEEKYRVAITEANKIMLALKKKKISKSNGLNVKEKKISGNGQSLEEQLIEKQDPGVPFPPDLRSRSEQQ</sequence>
<accession>A0A1I7UCU6</accession>
<reference evidence="3" key="1">
    <citation type="submission" date="2016-11" db="UniProtKB">
        <authorList>
            <consortium name="WormBaseParasite"/>
        </authorList>
    </citation>
    <scope>IDENTIFICATION</scope>
</reference>
<evidence type="ECO:0000313" key="3">
    <source>
        <dbReference type="WBParaSite" id="Csp11.Scaffold629.g8050.t1"/>
    </source>
</evidence>
<dbReference type="Proteomes" id="UP000095282">
    <property type="component" value="Unplaced"/>
</dbReference>
<dbReference type="PANTHER" id="PTHR31430:SF3">
    <property type="entry name" value="KINESIN MOTOR DOMAIN-CONTAINING PROTEIN"/>
    <property type="match status" value="1"/>
</dbReference>
<evidence type="ECO:0000256" key="1">
    <source>
        <dbReference type="SAM" id="MobiDB-lite"/>
    </source>
</evidence>
<proteinExistence type="predicted"/>
<name>A0A1I7UCU6_9PELO</name>
<dbReference type="WBParaSite" id="Csp11.Scaffold629.g8050.t1">
    <property type="protein sequence ID" value="Csp11.Scaffold629.g8050.t1"/>
    <property type="gene ID" value="Csp11.Scaffold629.g8050"/>
</dbReference>
<dbReference type="STRING" id="1561998.A0A1I7UCU6"/>
<feature type="region of interest" description="Disordered" evidence="1">
    <location>
        <begin position="76"/>
        <end position="115"/>
    </location>
</feature>
<keyword evidence="2" id="KW-1185">Reference proteome</keyword>